<dbReference type="InterPro" id="IPR008752">
    <property type="entry name" value="Peptidase_M11"/>
</dbReference>
<evidence type="ECO:0000313" key="3">
    <source>
        <dbReference type="EMBL" id="GFH46416.1"/>
    </source>
</evidence>
<name>A0AAD3CK95_9STRA</name>
<accession>A0AAD3CK95</accession>
<dbReference type="PANTHER" id="PTHR33683">
    <property type="entry name" value="1, PUTATIVE-RELATED"/>
    <property type="match status" value="1"/>
</dbReference>
<dbReference type="SUPFAM" id="SSF55486">
    <property type="entry name" value="Metalloproteases ('zincins'), catalytic domain"/>
    <property type="match status" value="1"/>
</dbReference>
<dbReference type="Proteomes" id="UP001054902">
    <property type="component" value="Unassembled WGS sequence"/>
</dbReference>
<organism evidence="3 4">
    <name type="scientific">Chaetoceros tenuissimus</name>
    <dbReference type="NCBI Taxonomy" id="426638"/>
    <lineage>
        <taxon>Eukaryota</taxon>
        <taxon>Sar</taxon>
        <taxon>Stramenopiles</taxon>
        <taxon>Ochrophyta</taxon>
        <taxon>Bacillariophyta</taxon>
        <taxon>Coscinodiscophyceae</taxon>
        <taxon>Chaetocerotophycidae</taxon>
        <taxon>Chaetocerotales</taxon>
        <taxon>Chaetocerotaceae</taxon>
        <taxon>Chaetoceros</taxon>
    </lineage>
</organism>
<dbReference type="EMBL" id="BLLK01000022">
    <property type="protein sequence ID" value="GFH46416.1"/>
    <property type="molecule type" value="Genomic_DNA"/>
</dbReference>
<comment type="caution">
    <text evidence="3">The sequence shown here is derived from an EMBL/GenBank/DDBJ whole genome shotgun (WGS) entry which is preliminary data.</text>
</comment>
<evidence type="ECO:0000256" key="1">
    <source>
        <dbReference type="SAM" id="MobiDB-lite"/>
    </source>
</evidence>
<evidence type="ECO:0000313" key="4">
    <source>
        <dbReference type="Proteomes" id="UP001054902"/>
    </source>
</evidence>
<sequence>MYSKQILSTLFVASSAFTGSASSLRGNRRRLADNSECTILVAEFLQIPGEMPAPKSSIDCGMDDGQIHRIQGTAYQKEVLKQKLKHEEIISGSTRLALGVGAFTDENGLFIPPGLDIAANLRKGRPEHDRRRLKAPLTGDKPILVVKVIDSGGLARTESAAEIGDDVFGTINDPVNLKSQLWDCSHNQTNVMPGENPDPVNNPEQEAPGVIEVTIPISLTNNGNNAIHNAVTAAVNARLNTNLVNGWDQITEPYHHLMYVIEKCYVDCGWAAYAYINGWMSVYQSGYYKQTGVQVHELGHNFGLYHSGGLDGATYTDHTGMMGNPLYSDDVGKMCYNAAKNWAITWYDGAKDEIDPVAEPSATTVDLVGIAEYDIRAGRPVVVKLETGLSDKFYIGFNRAIGANAQNDEADNEVTIVKANSAGTSQSYLQAHLVQGESHAIINFGNNNIGKDVVITAEQIDISTTPGTATVSFSYQQTDCTSLAKDQCETHSSYCVWSGKGRNKSCSVRSTDPDEPGGPGPSDCVASGEMCPTDGTSFCCNGCQTKGRWAGTCK</sequence>
<dbReference type="PANTHER" id="PTHR33683:SF46">
    <property type="entry name" value="SUSHI DOMAIN-CONTAINING PROTEIN"/>
    <property type="match status" value="1"/>
</dbReference>
<protein>
    <recommendedName>
        <fullName evidence="2">Peptidase M11 gametolysin domain-containing protein</fullName>
    </recommendedName>
</protein>
<feature type="domain" description="Peptidase M11 gametolysin" evidence="2">
    <location>
        <begin position="148"/>
        <end position="351"/>
    </location>
</feature>
<evidence type="ECO:0000259" key="2">
    <source>
        <dbReference type="Pfam" id="PF05548"/>
    </source>
</evidence>
<reference evidence="3 4" key="1">
    <citation type="journal article" date="2021" name="Sci. Rep.">
        <title>The genome of the diatom Chaetoceros tenuissimus carries an ancient integrated fragment of an extant virus.</title>
        <authorList>
            <person name="Hongo Y."/>
            <person name="Kimura K."/>
            <person name="Takaki Y."/>
            <person name="Yoshida Y."/>
            <person name="Baba S."/>
            <person name="Kobayashi G."/>
            <person name="Nagasaki K."/>
            <person name="Hano T."/>
            <person name="Tomaru Y."/>
        </authorList>
    </citation>
    <scope>NUCLEOTIDE SEQUENCE [LARGE SCALE GENOMIC DNA]</scope>
    <source>
        <strain evidence="3 4">NIES-3715</strain>
    </source>
</reference>
<dbReference type="AlphaFoldDB" id="A0AAD3CK95"/>
<feature type="region of interest" description="Disordered" evidence="1">
    <location>
        <begin position="501"/>
        <end position="522"/>
    </location>
</feature>
<keyword evidence="4" id="KW-1185">Reference proteome</keyword>
<gene>
    <name evidence="3" type="ORF">CTEN210_02890</name>
</gene>
<proteinExistence type="predicted"/>
<dbReference type="Pfam" id="PF05548">
    <property type="entry name" value="Peptidase_M11"/>
    <property type="match status" value="1"/>
</dbReference>